<dbReference type="PANTHER" id="PTHR42802">
    <property type="entry name" value="MONOOXYGENASE"/>
    <property type="match status" value="1"/>
</dbReference>
<keyword evidence="17" id="KW-1185">Reference proteome</keyword>
<dbReference type="Pfam" id="PF13434">
    <property type="entry name" value="Lys_Orn_oxgnase"/>
    <property type="match status" value="1"/>
</dbReference>
<accession>A0A4R0L199</accession>
<evidence type="ECO:0000256" key="12">
    <source>
        <dbReference type="ARBA" id="ARBA00031158"/>
    </source>
</evidence>
<reference evidence="16 17" key="1">
    <citation type="submission" date="2019-02" db="EMBL/GenBank/DDBJ databases">
        <title>Kribbella capetownensis sp. nov. and Kribbella speibonae sp. nov., isolated from soil.</title>
        <authorList>
            <person name="Curtis S.M."/>
            <person name="Norton I."/>
            <person name="Everest G.J."/>
            <person name="Meyers P.R."/>
        </authorList>
    </citation>
    <scope>NUCLEOTIDE SEQUENCE [LARGE SCALE GENOMIC DNA]</scope>
    <source>
        <strain evidence="16 17">NRRL B-24813</strain>
    </source>
</reference>
<dbReference type="EC" id="1.14.13.59" evidence="4"/>
<dbReference type="Gene3D" id="3.50.50.60">
    <property type="entry name" value="FAD/NAD(P)-binding domain"/>
    <property type="match status" value="1"/>
</dbReference>
<keyword evidence="9" id="KW-0560">Oxidoreductase</keyword>
<comment type="similarity">
    <text evidence="3">Belongs to the lysine N(6)-hydroxylase/L-ornithine N(5)-oxygenase family.</text>
</comment>
<evidence type="ECO:0000256" key="3">
    <source>
        <dbReference type="ARBA" id="ARBA00007588"/>
    </source>
</evidence>
<dbReference type="SUPFAM" id="SSF51905">
    <property type="entry name" value="FAD/NAD(P)-binding domain"/>
    <property type="match status" value="2"/>
</dbReference>
<name>A0A4R0L199_9ACTN</name>
<evidence type="ECO:0000256" key="11">
    <source>
        <dbReference type="ARBA" id="ARBA00029939"/>
    </source>
</evidence>
<evidence type="ECO:0000256" key="14">
    <source>
        <dbReference type="ARBA" id="ARBA00032738"/>
    </source>
</evidence>
<dbReference type="GO" id="GO:0047091">
    <property type="term" value="F:L-lysine 6-monooxygenase (NADPH) activity"/>
    <property type="evidence" value="ECO:0007669"/>
    <property type="project" value="UniProtKB-EC"/>
</dbReference>
<keyword evidence="7" id="KW-0274">FAD</keyword>
<evidence type="ECO:0000256" key="6">
    <source>
        <dbReference type="ARBA" id="ARBA00022630"/>
    </source>
</evidence>
<evidence type="ECO:0000256" key="4">
    <source>
        <dbReference type="ARBA" id="ARBA00013076"/>
    </source>
</evidence>
<keyword evidence="10 16" id="KW-0503">Monooxygenase</keyword>
<proteinExistence type="inferred from homology"/>
<evidence type="ECO:0000256" key="9">
    <source>
        <dbReference type="ARBA" id="ARBA00023002"/>
    </source>
</evidence>
<dbReference type="EMBL" id="SJKB01000001">
    <property type="protein sequence ID" value="TCC66377.1"/>
    <property type="molecule type" value="Genomic_DNA"/>
</dbReference>
<evidence type="ECO:0000256" key="10">
    <source>
        <dbReference type="ARBA" id="ARBA00023033"/>
    </source>
</evidence>
<evidence type="ECO:0000256" key="2">
    <source>
        <dbReference type="ARBA" id="ARBA00004924"/>
    </source>
</evidence>
<organism evidence="16 17">
    <name type="scientific">Kribbella pittospori</name>
    <dbReference type="NCBI Taxonomy" id="722689"/>
    <lineage>
        <taxon>Bacteria</taxon>
        <taxon>Bacillati</taxon>
        <taxon>Actinomycetota</taxon>
        <taxon>Actinomycetes</taxon>
        <taxon>Propionibacteriales</taxon>
        <taxon>Kribbellaceae</taxon>
        <taxon>Kribbella</taxon>
    </lineage>
</organism>
<dbReference type="RefSeq" id="WP_131352182.1">
    <property type="nucleotide sequence ID" value="NZ_SJKB01000001.1"/>
</dbReference>
<evidence type="ECO:0000256" key="13">
    <source>
        <dbReference type="ARBA" id="ARBA00032493"/>
    </source>
</evidence>
<dbReference type="PANTHER" id="PTHR42802:SF1">
    <property type="entry name" value="L-ORNITHINE N(5)-MONOOXYGENASE"/>
    <property type="match status" value="1"/>
</dbReference>
<dbReference type="InterPro" id="IPR025700">
    <property type="entry name" value="Lys/Orn_oxygenase"/>
</dbReference>
<gene>
    <name evidence="16" type="ORF">E0H73_05710</name>
</gene>
<evidence type="ECO:0000313" key="16">
    <source>
        <dbReference type="EMBL" id="TCC66377.1"/>
    </source>
</evidence>
<dbReference type="InterPro" id="IPR036188">
    <property type="entry name" value="FAD/NAD-bd_sf"/>
</dbReference>
<keyword evidence="6" id="KW-0285">Flavoprotein</keyword>
<evidence type="ECO:0000256" key="1">
    <source>
        <dbReference type="ARBA" id="ARBA00001974"/>
    </source>
</evidence>
<comment type="pathway">
    <text evidence="2">Siderophore biosynthesis.</text>
</comment>
<dbReference type="Proteomes" id="UP000291144">
    <property type="component" value="Unassembled WGS sequence"/>
</dbReference>
<comment type="caution">
    <text evidence="16">The sequence shown here is derived from an EMBL/GenBank/DDBJ whole genome shotgun (WGS) entry which is preliminary data.</text>
</comment>
<dbReference type="AlphaFoldDB" id="A0A4R0L199"/>
<evidence type="ECO:0000256" key="8">
    <source>
        <dbReference type="ARBA" id="ARBA00022857"/>
    </source>
</evidence>
<dbReference type="OrthoDB" id="7527071at2"/>
<evidence type="ECO:0000256" key="7">
    <source>
        <dbReference type="ARBA" id="ARBA00022827"/>
    </source>
</evidence>
<keyword evidence="8" id="KW-0521">NADP</keyword>
<evidence type="ECO:0000256" key="15">
    <source>
        <dbReference type="ARBA" id="ARBA00048407"/>
    </source>
</evidence>
<sequence>MTTAPDSTPDSTPYDVIAIGCGPFNLGLAALADGLDDVRLAVLDSRPELTWHRGLMFGDAMLQVSFLADLVSLVEPAHRLSFLSFLRDNDRLYQFYVREKFHPTRREYETYLRWCAAQLDSLHFGHHVSEVSWTGEVFELTVERGESTETFAARHLVVGVGTEPAVPAALAGLPEERFLHSADYLFRREDLLRAGRVTVVGSGQSGAECALDLLRANADGGPAVSWLTRTPSFTPLDYSKLVLEMTTPSYVDYFHALDEASRDKLVKEQWRHYKGISSETLDDIHDVLYARDLTAAPVELQCGVAVVSAVARADGIELTLQHADSRKTFQHHCDAVVAATGYRNRPLPFVAALEDQVRRDAAGRWMINRDHSVETNAALAGRLFVANADLHSHGVAAPDLGIGAIRNATILNSVAGREVFRLPKSTAFTTFAIPG</sequence>
<evidence type="ECO:0000256" key="5">
    <source>
        <dbReference type="ARBA" id="ARBA00016406"/>
    </source>
</evidence>
<protein>
    <recommendedName>
        <fullName evidence="5">L-lysine N6-monooxygenase MbtG</fullName>
        <ecNumber evidence="4">1.14.13.59</ecNumber>
    </recommendedName>
    <alternativeName>
        <fullName evidence="14">Lysine 6-N-hydroxylase</fullName>
    </alternativeName>
    <alternativeName>
        <fullName evidence="13">Lysine N6-hydroxylase</fullName>
    </alternativeName>
    <alternativeName>
        <fullName evidence="11">Lysine-N-oxygenase</fullName>
    </alternativeName>
    <alternativeName>
        <fullName evidence="12">Mycobactin synthase protein G</fullName>
    </alternativeName>
</protein>
<comment type="cofactor">
    <cofactor evidence="1">
        <name>FAD</name>
        <dbReference type="ChEBI" id="CHEBI:57692"/>
    </cofactor>
</comment>
<comment type="catalytic activity">
    <reaction evidence="15">
        <text>L-lysine + NADPH + O2 = N(6)-hydroxy-L-lysine + NADP(+) + H2O</text>
        <dbReference type="Rhea" id="RHEA:23228"/>
        <dbReference type="ChEBI" id="CHEBI:15377"/>
        <dbReference type="ChEBI" id="CHEBI:15379"/>
        <dbReference type="ChEBI" id="CHEBI:32551"/>
        <dbReference type="ChEBI" id="CHEBI:57783"/>
        <dbReference type="ChEBI" id="CHEBI:57820"/>
        <dbReference type="ChEBI" id="CHEBI:58349"/>
        <dbReference type="EC" id="1.14.13.59"/>
    </reaction>
</comment>
<evidence type="ECO:0000313" key="17">
    <source>
        <dbReference type="Proteomes" id="UP000291144"/>
    </source>
</evidence>
<dbReference type="PRINTS" id="PR00368">
    <property type="entry name" value="FADPNR"/>
</dbReference>